<dbReference type="FunCoup" id="G8YPX9">
    <property type="interactions" value="93"/>
</dbReference>
<proteinExistence type="predicted"/>
<keyword evidence="3" id="KW-1185">Reference proteome</keyword>
<dbReference type="InterPro" id="IPR055323">
    <property type="entry name" value="C57A10.07/YOR238W"/>
</dbReference>
<organism evidence="2 3">
    <name type="scientific">Pichia sorbitophila (strain ATCC MYA-4447 / BCRC 22081 / CBS 7064 / NBRC 10061 / NRRL Y-12695)</name>
    <name type="common">Hybrid yeast</name>
    <dbReference type="NCBI Taxonomy" id="559304"/>
    <lineage>
        <taxon>Eukaryota</taxon>
        <taxon>Fungi</taxon>
        <taxon>Dikarya</taxon>
        <taxon>Ascomycota</taxon>
        <taxon>Saccharomycotina</taxon>
        <taxon>Pichiomycetes</taxon>
        <taxon>Debaryomycetaceae</taxon>
        <taxon>Millerozyma</taxon>
    </lineage>
</organism>
<dbReference type="AlphaFoldDB" id="G8YPX9"/>
<dbReference type="InParanoid" id="G8YPX9"/>
<accession>G8YPX9</accession>
<dbReference type="GO" id="GO:0005737">
    <property type="term" value="C:cytoplasm"/>
    <property type="evidence" value="ECO:0007669"/>
    <property type="project" value="TreeGrafter"/>
</dbReference>
<dbReference type="PANTHER" id="PTHR28110:SF1">
    <property type="entry name" value="TRANSMEMBRANE PROTEIN"/>
    <property type="match status" value="1"/>
</dbReference>
<dbReference type="OrthoDB" id="4347at2759"/>
<dbReference type="InterPro" id="IPR019734">
    <property type="entry name" value="TPR_rpt"/>
</dbReference>
<gene>
    <name evidence="2" type="primary">Piso0_000743</name>
    <name evidence="2" type="ORF">GNLVRS01_PISO0D03149g</name>
</gene>
<keyword evidence="1" id="KW-0802">TPR repeat</keyword>
<evidence type="ECO:0000313" key="2">
    <source>
        <dbReference type="EMBL" id="CCE78714.1"/>
    </source>
</evidence>
<evidence type="ECO:0000256" key="1">
    <source>
        <dbReference type="PROSITE-ProRule" id="PRU00339"/>
    </source>
</evidence>
<dbReference type="OMA" id="DLYGCHG"/>
<reference evidence="2 3" key="1">
    <citation type="journal article" date="2012" name="G3 (Bethesda)">
        <title>Pichia sorbitophila, an interspecies yeast hybrid reveals early steps of genome resolution following polyploidization.</title>
        <authorList>
            <person name="Leh Louis V."/>
            <person name="Despons L."/>
            <person name="Friedrich A."/>
            <person name="Martin T."/>
            <person name="Durrens P."/>
            <person name="Casaregola S."/>
            <person name="Neuveglise C."/>
            <person name="Fairhead C."/>
            <person name="Marck C."/>
            <person name="Cruz J.A."/>
            <person name="Straub M.L."/>
            <person name="Kugler V."/>
            <person name="Sacerdot C."/>
            <person name="Uzunov Z."/>
            <person name="Thierry A."/>
            <person name="Weiss S."/>
            <person name="Bleykasten C."/>
            <person name="De Montigny J."/>
            <person name="Jacques N."/>
            <person name="Jung P."/>
            <person name="Lemaire M."/>
            <person name="Mallet S."/>
            <person name="Morel G."/>
            <person name="Richard G.F."/>
            <person name="Sarkar A."/>
            <person name="Savel G."/>
            <person name="Schacherer J."/>
            <person name="Seret M.L."/>
            <person name="Talla E."/>
            <person name="Samson G."/>
            <person name="Jubin C."/>
            <person name="Poulain J."/>
            <person name="Vacherie B."/>
            <person name="Barbe V."/>
            <person name="Pelletier E."/>
            <person name="Sherman D.J."/>
            <person name="Westhof E."/>
            <person name="Weissenbach J."/>
            <person name="Baret P.V."/>
            <person name="Wincker P."/>
            <person name="Gaillardin C."/>
            <person name="Dujon B."/>
            <person name="Souciet J.L."/>
        </authorList>
    </citation>
    <scope>NUCLEOTIDE SEQUENCE [LARGE SCALE GENOMIC DNA]</scope>
    <source>
        <strain evidence="3">ATCC MYA-4447 / BCRC 22081 / CBS 7064 / NBRC 10061 / NRRL Y-12695</strain>
    </source>
</reference>
<protein>
    <submittedName>
        <fullName evidence="2">Piso0_000743 protein</fullName>
    </submittedName>
</protein>
<dbReference type="PROSITE" id="PS50005">
    <property type="entry name" value="TPR"/>
    <property type="match status" value="1"/>
</dbReference>
<name>G8YPX9_PICSO</name>
<sequence length="257" mass="30211">MSEHLIILPCHGIWKRGPSNGESSDEWYLASFQIQGKDHLCFKEHIQICLDLLKKDPQATLVISGGQTKKEAGPISEALSYYELALRLKPSQYVLERVTTEEFARDSFENVLYSICRFYELHERYPSRITIVGFEFKRDRFINKHLKQALLYQENIEYIGNMPNPVDLNDSERRHYFEDIEKSEHDHAVIHFARDWYGVMPPLSVKKERRNPFNRYHGYALSNPKLSKFFSALSTPKDDETNLKVREKLSQLPWVTQ</sequence>
<evidence type="ECO:0000313" key="3">
    <source>
        <dbReference type="Proteomes" id="UP000005222"/>
    </source>
</evidence>
<feature type="repeat" description="TPR" evidence="1">
    <location>
        <begin position="59"/>
        <end position="92"/>
    </location>
</feature>
<dbReference type="HOGENOM" id="CLU_048479_1_1_1"/>
<dbReference type="EMBL" id="FO082056">
    <property type="protein sequence ID" value="CCE78714.1"/>
    <property type="molecule type" value="Genomic_DNA"/>
</dbReference>
<dbReference type="Proteomes" id="UP000005222">
    <property type="component" value="Chromosome D"/>
</dbReference>
<dbReference type="PANTHER" id="PTHR28110">
    <property type="entry name" value="TRANSMEMBRANE PROTEIN"/>
    <property type="match status" value="1"/>
</dbReference>
<dbReference type="eggNOG" id="KOG4533">
    <property type="taxonomic scope" value="Eukaryota"/>
</dbReference>